<evidence type="ECO:0000256" key="2">
    <source>
        <dbReference type="ARBA" id="ARBA00012180"/>
    </source>
</evidence>
<dbReference type="CDD" id="cd03714">
    <property type="entry name" value="RT_DIRS1"/>
    <property type="match status" value="1"/>
</dbReference>
<evidence type="ECO:0000259" key="5">
    <source>
        <dbReference type="PROSITE" id="PS50878"/>
    </source>
</evidence>
<evidence type="ECO:0000313" key="6">
    <source>
        <dbReference type="Ensembl" id="ENSXETP00000115441"/>
    </source>
</evidence>
<dbReference type="InParanoid" id="A0A803K510"/>
<proteinExistence type="inferred from homology"/>
<dbReference type="Gene3D" id="3.30.70.270">
    <property type="match status" value="1"/>
</dbReference>
<dbReference type="InterPro" id="IPR043502">
    <property type="entry name" value="DNA/RNA_pol_sf"/>
</dbReference>
<feature type="region of interest" description="Disordered" evidence="4">
    <location>
        <begin position="513"/>
        <end position="532"/>
    </location>
</feature>
<feature type="region of interest" description="Disordered" evidence="4">
    <location>
        <begin position="21"/>
        <end position="42"/>
    </location>
</feature>
<evidence type="ECO:0000256" key="3">
    <source>
        <dbReference type="ARBA" id="ARBA00023125"/>
    </source>
</evidence>
<dbReference type="Gene3D" id="3.10.10.10">
    <property type="entry name" value="HIV Type 1 Reverse Transcriptase, subunit A, domain 1"/>
    <property type="match status" value="1"/>
</dbReference>
<dbReference type="PANTHER" id="PTHR33066">
    <property type="entry name" value="INTEGRASE_SAM-LIKE_N DOMAIN-CONTAINING PROTEIN"/>
    <property type="match status" value="1"/>
</dbReference>
<dbReference type="PROSITE" id="PS50878">
    <property type="entry name" value="RT_POL"/>
    <property type="match status" value="1"/>
</dbReference>
<feature type="domain" description="Reverse transcriptase" evidence="5">
    <location>
        <begin position="147"/>
        <end position="339"/>
    </location>
</feature>
<reference evidence="6" key="1">
    <citation type="journal article" date="2010" name="Science">
        <title>The genome of the Western clawed frog Xenopus tropicalis.</title>
        <authorList>
            <person name="Hellsten U."/>
            <person name="Harland R.M."/>
            <person name="Gilchrist M.J."/>
            <person name="Hendrix D."/>
            <person name="Jurka J."/>
            <person name="Kapitonov V."/>
            <person name="Ovcharenko I."/>
            <person name="Putnam N.H."/>
            <person name="Shu S."/>
            <person name="Taher L."/>
            <person name="Blitz I.L."/>
            <person name="Blumberg B."/>
            <person name="Dichmann D.S."/>
            <person name="Dubchak I."/>
            <person name="Amaya E."/>
            <person name="Detter J.C."/>
            <person name="Fletcher R."/>
            <person name="Gerhard D.S."/>
            <person name="Goodstein D."/>
            <person name="Graves T."/>
            <person name="Grigoriev I.V."/>
            <person name="Grimwood J."/>
            <person name="Kawashima T."/>
            <person name="Lindquist E."/>
            <person name="Lucas S.M."/>
            <person name="Mead P.E."/>
            <person name="Mitros T."/>
            <person name="Ogino H."/>
            <person name="Ohta Y."/>
            <person name="Poliakov A.V."/>
            <person name="Pollet N."/>
            <person name="Robert J."/>
            <person name="Salamov A."/>
            <person name="Sater A.K."/>
            <person name="Schmutz J."/>
            <person name="Terry A."/>
            <person name="Vize P.D."/>
            <person name="Warren W.C."/>
            <person name="Wells D."/>
            <person name="Wills A."/>
            <person name="Wilson R.K."/>
            <person name="Zimmerman L.B."/>
            <person name="Zorn A.M."/>
            <person name="Grainger R."/>
            <person name="Grammer T."/>
            <person name="Khokha M.K."/>
            <person name="Richardson P.M."/>
            <person name="Rokhsar D.S."/>
        </authorList>
    </citation>
    <scope>NUCLEOTIDE SEQUENCE [LARGE SCALE GENOMIC DNA]</scope>
    <source>
        <strain evidence="6">Nigerian</strain>
    </source>
</reference>
<dbReference type="InterPro" id="IPR010998">
    <property type="entry name" value="Integrase_recombinase_N"/>
</dbReference>
<dbReference type="InterPro" id="IPR043128">
    <property type="entry name" value="Rev_trsase/Diguanyl_cyclase"/>
</dbReference>
<protein>
    <recommendedName>
        <fullName evidence="2">ribonuclease H</fullName>
        <ecNumber evidence="2">3.1.26.4</ecNumber>
    </recommendedName>
</protein>
<organism evidence="6">
    <name type="scientific">Xenopus tropicalis</name>
    <name type="common">Western clawed frog</name>
    <name type="synonym">Silurana tropicalis</name>
    <dbReference type="NCBI Taxonomy" id="8364"/>
    <lineage>
        <taxon>Eukaryota</taxon>
        <taxon>Metazoa</taxon>
        <taxon>Chordata</taxon>
        <taxon>Craniata</taxon>
        <taxon>Vertebrata</taxon>
        <taxon>Euteleostomi</taxon>
        <taxon>Amphibia</taxon>
        <taxon>Batrachia</taxon>
        <taxon>Anura</taxon>
        <taxon>Pipoidea</taxon>
        <taxon>Pipidae</taxon>
        <taxon>Xenopodinae</taxon>
        <taxon>Xenopus</taxon>
        <taxon>Silurana</taxon>
    </lineage>
</organism>
<dbReference type="EC" id="3.1.26.4" evidence="2"/>
<dbReference type="Pfam" id="PF00078">
    <property type="entry name" value="RVT_1"/>
    <property type="match status" value="1"/>
</dbReference>
<dbReference type="InterPro" id="IPR000477">
    <property type="entry name" value="RT_dom"/>
</dbReference>
<dbReference type="SUPFAM" id="SSF56672">
    <property type="entry name" value="DNA/RNA polymerases"/>
    <property type="match status" value="1"/>
</dbReference>
<dbReference type="GeneTree" id="ENSGT00990000209868"/>
<comment type="similarity">
    <text evidence="1">Belongs to the beta type-B retroviral polymerase family. HERV class-II K(HML-2) pol subfamily.</text>
</comment>
<dbReference type="Ensembl" id="ENSXETT00000112645">
    <property type="protein sequence ID" value="ENSXETP00000115441"/>
    <property type="gene ID" value="ENSXETG00000048464"/>
</dbReference>
<dbReference type="PANTHER" id="PTHR33066:SF2">
    <property type="entry name" value="FILAGGRIN-2-LIKE"/>
    <property type="match status" value="1"/>
</dbReference>
<evidence type="ECO:0000256" key="1">
    <source>
        <dbReference type="ARBA" id="ARBA00010879"/>
    </source>
</evidence>
<evidence type="ECO:0000256" key="4">
    <source>
        <dbReference type="SAM" id="MobiDB-lite"/>
    </source>
</evidence>
<dbReference type="AlphaFoldDB" id="A0A803K510"/>
<feature type="compositionally biased region" description="Polar residues" evidence="4">
    <location>
        <begin position="21"/>
        <end position="32"/>
    </location>
</feature>
<name>A0A803K510_XENTR</name>
<sequence>MPYEGKRLFVKALDDIISKSTGGKSTFRPQTQRFRESTKKQSDTFFRRRNDARSYRPGREYRASTWCSGQNTFFKSPRVKQTRSPKSTAKTTPVGARLSAFQKVWTTEIQDAWVVSIIQRGYRLEFRQKPLLNHFVSTILPRDSQRRDFLFHYVQQLILKQAVTLVSPPEQGRGFYSLLFLITKATGDLRMLNRYLKRQTFKMETLATIKSMIRPGDWLASLDLKDAYLHIPIALEHQRFLRFCLKDQHYQFRCLPFGLATSPRTFTKVLVVIIAKLRGYGIEIYHYLDDLLLVARDPTILRSNLQRTKEVLERFGCIVNLAKSQVVPSQRMIYLGAQIDTLLGLVTLPRKKIDHIMLQVSQFKKKLTTSAKKFMSLLGLLTSPNGLVRWAKWKMRPIQLSFLNQWNSVNQNWSQTIQITAKCKRQLSWWMIPSNLRGGLPLESPNWIELYTDASGSGEMEGRPFEDPVQHLGAQSNFSGTCLLQGNSPGFCCQSEDRQCCCSSLHQRTRWNKKQVTPQRSPSDYGMGSTPSLRPDSPICSRYGECGSRLSQSDTFAQGGVGIESSSVLVDNLHLGLSGSRSDGDPFECQTSSVLLQSPLSRCSGSGCFFTELGRSICVHFPSDSDHPENPDEDPSIQNDGYCNSPRLAEEALVSLAEEPVGISPIISPTDRGFVDSGQMGTSRSSKSQSKGLEVERRILKELGCSEAVINTLLKARKHNTMCKYHKIWDTFRSWAVERSLDPMNPSVGNILDFLQAGLDKGLSLSTLKGKISALSAILEKRWAKDPLIVRFFQAINRIRPPRKNTFPAWDLPLTVFAAI</sequence>
<dbReference type="GO" id="GO:0004523">
    <property type="term" value="F:RNA-DNA hybrid ribonuclease activity"/>
    <property type="evidence" value="ECO:0007669"/>
    <property type="project" value="UniProtKB-EC"/>
</dbReference>
<reference evidence="6" key="2">
    <citation type="submission" date="2021-03" db="UniProtKB">
        <authorList>
            <consortium name="Ensembl"/>
        </authorList>
    </citation>
    <scope>IDENTIFICATION</scope>
</reference>
<dbReference type="GO" id="GO:0003677">
    <property type="term" value="F:DNA binding"/>
    <property type="evidence" value="ECO:0007669"/>
    <property type="project" value="UniProtKB-KW"/>
</dbReference>
<keyword evidence="3" id="KW-0238">DNA-binding</keyword>
<feature type="compositionally biased region" description="Basic and acidic residues" evidence="4">
    <location>
        <begin position="33"/>
        <end position="42"/>
    </location>
</feature>
<accession>A0A803K510</accession>
<dbReference type="Gene3D" id="1.10.150.130">
    <property type="match status" value="1"/>
</dbReference>
<dbReference type="SUPFAM" id="SSF47823">
    <property type="entry name" value="lambda integrase-like, N-terminal domain"/>
    <property type="match status" value="1"/>
</dbReference>